<evidence type="ECO:0000313" key="1">
    <source>
        <dbReference type="EMBL" id="WNQ09067.1"/>
    </source>
</evidence>
<dbReference type="AlphaFoldDB" id="A0AA96L8P6"/>
<proteinExistence type="predicted"/>
<sequence>MNSFELEQDMRNRRGELEEEVRADGGRSRVRQWLLLVLTMFSRT</sequence>
<organism evidence="1 2">
    <name type="scientific">Paenibacillus aurantius</name>
    <dbReference type="NCBI Taxonomy" id="2918900"/>
    <lineage>
        <taxon>Bacteria</taxon>
        <taxon>Bacillati</taxon>
        <taxon>Bacillota</taxon>
        <taxon>Bacilli</taxon>
        <taxon>Bacillales</taxon>
        <taxon>Paenibacillaceae</taxon>
        <taxon>Paenibacillus</taxon>
    </lineage>
</organism>
<dbReference type="Proteomes" id="UP001305702">
    <property type="component" value="Chromosome"/>
</dbReference>
<reference evidence="1 2" key="1">
    <citation type="submission" date="2022-02" db="EMBL/GenBank/DDBJ databases">
        <title>Paenibacillus sp. MBLB1776 Whole Genome Shotgun Sequencing.</title>
        <authorList>
            <person name="Hwang C.Y."/>
            <person name="Cho E.-S."/>
            <person name="Seo M.-J."/>
        </authorList>
    </citation>
    <scope>NUCLEOTIDE SEQUENCE [LARGE SCALE GENOMIC DNA]</scope>
    <source>
        <strain evidence="1 2">MBLB1776</strain>
    </source>
</reference>
<evidence type="ECO:0000313" key="2">
    <source>
        <dbReference type="Proteomes" id="UP001305702"/>
    </source>
</evidence>
<gene>
    <name evidence="1" type="ORF">MJA45_15575</name>
</gene>
<keyword evidence="2" id="KW-1185">Reference proteome</keyword>
<dbReference type="EMBL" id="CP130318">
    <property type="protein sequence ID" value="WNQ09067.1"/>
    <property type="molecule type" value="Genomic_DNA"/>
</dbReference>
<dbReference type="RefSeq" id="WP_315602834.1">
    <property type="nucleotide sequence ID" value="NZ_CP130318.1"/>
</dbReference>
<protein>
    <submittedName>
        <fullName evidence="1">Uncharacterized protein</fullName>
    </submittedName>
</protein>
<accession>A0AA96L8P6</accession>
<dbReference type="KEGG" id="paun:MJA45_15575"/>
<name>A0AA96L8P6_9BACL</name>